<accession>A0A839QHN1</accession>
<dbReference type="EMBL" id="JACHVS010000001">
    <property type="protein sequence ID" value="MBB2995123.1"/>
    <property type="molecule type" value="Genomic_DNA"/>
</dbReference>
<comment type="caution">
    <text evidence="2">The sequence shown here is derived from an EMBL/GenBank/DDBJ whole genome shotgun (WGS) entry which is preliminary data.</text>
</comment>
<sequence length="141" mass="15727">MTVQELLIFLVVIALAALALAIPFFRAWTGAWRSWARQGPGPLVFTKRNYAPLQFGVAALAIVCLAPAIYASAERLESAGLIWNVLLVVFIPVGLGMRWWWPAALTPRWHKDWVGRGGLPETPLWGPNEEVPEAQARKGWR</sequence>
<proteinExistence type="predicted"/>
<gene>
    <name evidence="2" type="ORF">E9229_001314</name>
</gene>
<organism evidence="2 3">
    <name type="scientific">Paeniglutamicibacter cryotolerans</name>
    <dbReference type="NCBI Taxonomy" id="670079"/>
    <lineage>
        <taxon>Bacteria</taxon>
        <taxon>Bacillati</taxon>
        <taxon>Actinomycetota</taxon>
        <taxon>Actinomycetes</taxon>
        <taxon>Micrococcales</taxon>
        <taxon>Micrococcaceae</taxon>
        <taxon>Paeniglutamicibacter</taxon>
    </lineage>
</organism>
<feature type="transmembrane region" description="Helical" evidence="1">
    <location>
        <begin position="81"/>
        <end position="101"/>
    </location>
</feature>
<name>A0A839QHN1_9MICC</name>
<evidence type="ECO:0000313" key="3">
    <source>
        <dbReference type="Proteomes" id="UP000523000"/>
    </source>
</evidence>
<keyword evidence="1" id="KW-1133">Transmembrane helix</keyword>
<feature type="transmembrane region" description="Helical" evidence="1">
    <location>
        <begin position="50"/>
        <end position="69"/>
    </location>
</feature>
<dbReference type="Proteomes" id="UP000523000">
    <property type="component" value="Unassembled WGS sequence"/>
</dbReference>
<keyword evidence="1" id="KW-0812">Transmembrane</keyword>
<keyword evidence="3" id="KW-1185">Reference proteome</keyword>
<keyword evidence="1" id="KW-0472">Membrane</keyword>
<dbReference type="AlphaFoldDB" id="A0A839QHN1"/>
<protein>
    <submittedName>
        <fullName evidence="2">Uncharacterized protein</fullName>
    </submittedName>
</protein>
<dbReference type="RefSeq" id="WP_183510429.1">
    <property type="nucleotide sequence ID" value="NZ_BAABGK010000113.1"/>
</dbReference>
<evidence type="ECO:0000313" key="2">
    <source>
        <dbReference type="EMBL" id="MBB2995123.1"/>
    </source>
</evidence>
<feature type="transmembrane region" description="Helical" evidence="1">
    <location>
        <begin position="6"/>
        <end position="29"/>
    </location>
</feature>
<reference evidence="2 3" key="1">
    <citation type="submission" date="2020-08" db="EMBL/GenBank/DDBJ databases">
        <title>Sequencing the genomes of 1000 actinobacteria strains.</title>
        <authorList>
            <person name="Klenk H.-P."/>
        </authorList>
    </citation>
    <scope>NUCLEOTIDE SEQUENCE [LARGE SCALE GENOMIC DNA]</scope>
    <source>
        <strain evidence="2 3">DSM 22826</strain>
    </source>
</reference>
<evidence type="ECO:0000256" key="1">
    <source>
        <dbReference type="SAM" id="Phobius"/>
    </source>
</evidence>